<dbReference type="Proteomes" id="UP000826573">
    <property type="component" value="Unassembled WGS sequence"/>
</dbReference>
<name>A0A9P8I3Z2_9HYPO</name>
<keyword evidence="2" id="KW-1185">Reference proteome</keyword>
<sequence>MSFGSGIGDFIAVGDLCWKLYTEVYKVSRDAPEELRGLNQELGNLHNTIQLLVEELNDEDSVLKRSGDVRINLVNRVMSQSKETLQKMQQLSKRYAELRTLAKGQGTRLNPRIYWDRLKYSQELHTINDLRAKIMFHNSQLALTLQGAQNSSLERIEKQHLQTDRKLDELRQLLVSDRAPRDRPMLTAPLDTNALMELTDAFLQKAEFDNRPWASIGIDSWLQIGQWWLMKAESQLGVAPESRVYDATCNQGYTNLLKACWILTDIIATHPQRTHMGASNDRRAYHIQRLTQATTSKLNTLSMITFQLKDLLTCNLDIWNLPPSTALTLRRRNTDDQHELKWQTYDGQLLFQGFAKYQNDERELPVECIVIVVMPIEQRMNPLTLNLIVQNSLGQDIYKRRSISDDNNEFLDAKDFPIRFFTQQDERFLKCILHSLHLFRRSPKPLLVDASIIYSAALLRTCVNAGKSLLDRTFEFSNINADVENLIRSRHELQIQPTTHTSSMFQQTVDRLVKYIKRCSEGFPKTSDRMFWMQRHHCDWMLIYWLCDTFEAFSALFDAIGFRSPDFHPVSKNCLIGCSLIRKDMQFPAKFFSFTDLKLDRTFDTVDIMLLAISIEDTVLLRTEMKKSKQMHRGSWEALWEHAYTHFKWGAIEILMSGPYVEDFLQETISWLVEHHHWDELQKFSDLIQFNSTQYIDTNSDPGLDDSHEWIVDGCAELIYQGRSSQDLELLLDIAQRLGVISDASNSAARGWKTQLAILPALASRKLSLLKLISQACIVSSSKEAIGHSIYQHLELEQSPSGYSPSHHDPLAAPCYPLDLAIAFVLDLEIIGYLRQTGAYLHMETVKKLHNTRSLADARKQSCHMKGLFYQICSAEFWKRYYATEIRDPWFCYTNTMRESLAKILMTTGRILFESDCRHLYNITDTSSGSTWQTVQKELYPAELKDAPIPMATSWPAPLSTQESWHNWRLKAIGIIHGKA</sequence>
<gene>
    <name evidence="1" type="ORF">TsFJ059_001699</name>
</gene>
<evidence type="ECO:0008006" key="3">
    <source>
        <dbReference type="Google" id="ProtNLM"/>
    </source>
</evidence>
<comment type="caution">
    <text evidence="1">The sequence shown here is derived from an EMBL/GenBank/DDBJ whole genome shotgun (WGS) entry which is preliminary data.</text>
</comment>
<reference evidence="1 2" key="1">
    <citation type="submission" date="2021-08" db="EMBL/GenBank/DDBJ databases">
        <title>The highly contiguous genome resource for Trichoderma semiorbis FJ059, a fungal antagonistic to plant pathogens.</title>
        <authorList>
            <person name="Liu T."/>
        </authorList>
    </citation>
    <scope>NUCLEOTIDE SEQUENCE [LARGE SCALE GENOMIC DNA]</scope>
    <source>
        <strain evidence="1 2">FJ059</strain>
    </source>
</reference>
<accession>A0A9P8I3Z2</accession>
<organism evidence="1 2">
    <name type="scientific">Trichoderma semiorbis</name>
    <dbReference type="NCBI Taxonomy" id="1491008"/>
    <lineage>
        <taxon>Eukaryota</taxon>
        <taxon>Fungi</taxon>
        <taxon>Dikarya</taxon>
        <taxon>Ascomycota</taxon>
        <taxon>Pezizomycotina</taxon>
        <taxon>Sordariomycetes</taxon>
        <taxon>Hypocreomycetidae</taxon>
        <taxon>Hypocreales</taxon>
        <taxon>Hypocreaceae</taxon>
        <taxon>Trichoderma</taxon>
    </lineage>
</organism>
<evidence type="ECO:0000313" key="1">
    <source>
        <dbReference type="EMBL" id="KAH0533087.1"/>
    </source>
</evidence>
<dbReference type="AlphaFoldDB" id="A0A9P8I3Z2"/>
<evidence type="ECO:0000313" key="2">
    <source>
        <dbReference type="Proteomes" id="UP000826573"/>
    </source>
</evidence>
<proteinExistence type="predicted"/>
<dbReference type="EMBL" id="JAIMJC010000001">
    <property type="protein sequence ID" value="KAH0533087.1"/>
    <property type="molecule type" value="Genomic_DNA"/>
</dbReference>
<protein>
    <recommendedName>
        <fullName evidence="3">Fungal N-terminal domain-containing protein</fullName>
    </recommendedName>
</protein>